<dbReference type="EnsemblMetazoa" id="PPAI004590-RA">
    <property type="protein sequence ID" value="PPAI004590-PA"/>
    <property type="gene ID" value="PPAI004590"/>
</dbReference>
<dbReference type="InterPro" id="IPR036179">
    <property type="entry name" value="Ig-like_dom_sf"/>
</dbReference>
<reference evidence="1" key="1">
    <citation type="submission" date="2022-08" db="UniProtKB">
        <authorList>
            <consortium name="EnsemblMetazoa"/>
        </authorList>
    </citation>
    <scope>IDENTIFICATION</scope>
    <source>
        <strain evidence="1">Israel</strain>
    </source>
</reference>
<evidence type="ECO:0000313" key="2">
    <source>
        <dbReference type="Proteomes" id="UP000092462"/>
    </source>
</evidence>
<dbReference type="InterPro" id="IPR007110">
    <property type="entry name" value="Ig-like_dom"/>
</dbReference>
<dbReference type="VEuPathDB" id="VectorBase:PPAI004590"/>
<organism evidence="1 2">
    <name type="scientific">Phlebotomus papatasi</name>
    <name type="common">Sandfly</name>
    <dbReference type="NCBI Taxonomy" id="29031"/>
    <lineage>
        <taxon>Eukaryota</taxon>
        <taxon>Metazoa</taxon>
        <taxon>Ecdysozoa</taxon>
        <taxon>Arthropoda</taxon>
        <taxon>Hexapoda</taxon>
        <taxon>Insecta</taxon>
        <taxon>Pterygota</taxon>
        <taxon>Neoptera</taxon>
        <taxon>Endopterygota</taxon>
        <taxon>Diptera</taxon>
        <taxon>Nematocera</taxon>
        <taxon>Psychodoidea</taxon>
        <taxon>Psychodidae</taxon>
        <taxon>Phlebotomus</taxon>
        <taxon>Phlebotomus</taxon>
    </lineage>
</organism>
<dbReference type="PROSITE" id="PS50835">
    <property type="entry name" value="IG_LIKE"/>
    <property type="match status" value="1"/>
</dbReference>
<name>A0A1B0DA85_PHLPP</name>
<dbReference type="AlphaFoldDB" id="A0A1B0DA85"/>
<dbReference type="InterPro" id="IPR013783">
    <property type="entry name" value="Ig-like_fold"/>
</dbReference>
<dbReference type="EMBL" id="AJVK01028868">
    <property type="status" value="NOT_ANNOTATED_CDS"/>
    <property type="molecule type" value="Genomic_DNA"/>
</dbReference>
<dbReference type="EMBL" id="AJVK01028870">
    <property type="status" value="NOT_ANNOTATED_CDS"/>
    <property type="molecule type" value="Genomic_DNA"/>
</dbReference>
<evidence type="ECO:0000313" key="1">
    <source>
        <dbReference type="EnsemblMetazoa" id="PPAI004590-PA"/>
    </source>
</evidence>
<proteinExistence type="predicted"/>
<dbReference type="Gene3D" id="2.60.40.10">
    <property type="entry name" value="Immunoglobulins"/>
    <property type="match status" value="1"/>
</dbReference>
<protein>
    <submittedName>
        <fullName evidence="1">Uncharacterized protein</fullName>
    </submittedName>
</protein>
<sequence>MLEKSTESQMEYLRIVLGIVVVSDFLRTTQSIIMDDGSTLQAPSFLQEPSSRLTFSNDTGSQISCSAHGNPPAIVTWLHKDGSVVNAVPGLRFTIPPQNVSSSTLHLHPYSNQGFVGVINHPPPDKHSCIPH</sequence>
<dbReference type="VEuPathDB" id="VectorBase:PPAPM1_009215"/>
<keyword evidence="2" id="KW-1185">Reference proteome</keyword>
<dbReference type="Proteomes" id="UP000092462">
    <property type="component" value="Unassembled WGS sequence"/>
</dbReference>
<accession>A0A1B0DA85</accession>
<dbReference type="SUPFAM" id="SSF48726">
    <property type="entry name" value="Immunoglobulin"/>
    <property type="match status" value="1"/>
</dbReference>
<dbReference type="EMBL" id="AJVK01028869">
    <property type="status" value="NOT_ANNOTATED_CDS"/>
    <property type="molecule type" value="Genomic_DNA"/>
</dbReference>